<keyword evidence="3" id="KW-1185">Reference proteome</keyword>
<dbReference type="Pfam" id="PF19136">
    <property type="entry name" value="DUF5819"/>
    <property type="match status" value="1"/>
</dbReference>
<dbReference type="InterPro" id="IPR043857">
    <property type="entry name" value="DUF5819"/>
</dbReference>
<gene>
    <name evidence="2" type="ORF">CUD01_23690</name>
</gene>
<dbReference type="RefSeq" id="WP_141321360.1">
    <property type="nucleotide sequence ID" value="NZ_BJLP01000042.1"/>
</dbReference>
<comment type="caution">
    <text evidence="2">The sequence shown here is derived from an EMBL/GenBank/DDBJ whole genome shotgun (WGS) entry which is preliminary data.</text>
</comment>
<evidence type="ECO:0000313" key="2">
    <source>
        <dbReference type="EMBL" id="GEA81925.1"/>
    </source>
</evidence>
<sequence>MSTHTRRPRTVLLALGLVAAVLGTHLAVTALYVAPPNPLKYALQRPVNAWIQPFFEQNWQLFAPDPVRTDSGVLVRATTRDGEDTDFLTINAPYLEARHHNPLPDRSYYTVSGVMHAFLMSRDAAVEAAYPADPPADLPILLPDDELADVPAHTREAYEDTLRNLHDAAADAARRTWGDVTRIQVRLVTHEFPRWSQRHDDGLGEISHVTLPWRDLPTPTTSSAAAHGVTDPTGDRR</sequence>
<accession>A0A4Y3KFT7</accession>
<dbReference type="AlphaFoldDB" id="A0A4Y3KFT7"/>
<dbReference type="Proteomes" id="UP000315842">
    <property type="component" value="Unassembled WGS sequence"/>
</dbReference>
<evidence type="ECO:0000313" key="3">
    <source>
        <dbReference type="Proteomes" id="UP000315842"/>
    </source>
</evidence>
<dbReference type="EMBL" id="BJLP01000042">
    <property type="protein sequence ID" value="GEA81925.1"/>
    <property type="molecule type" value="Genomic_DNA"/>
</dbReference>
<name>A0A4Y3KFT7_CELUD</name>
<protein>
    <submittedName>
        <fullName evidence="2">Uncharacterized protein</fullName>
    </submittedName>
</protein>
<evidence type="ECO:0000256" key="1">
    <source>
        <dbReference type="SAM" id="MobiDB-lite"/>
    </source>
</evidence>
<organism evidence="2 3">
    <name type="scientific">Cellulomonas uda</name>
    <dbReference type="NCBI Taxonomy" id="1714"/>
    <lineage>
        <taxon>Bacteria</taxon>
        <taxon>Bacillati</taxon>
        <taxon>Actinomycetota</taxon>
        <taxon>Actinomycetes</taxon>
        <taxon>Micrococcales</taxon>
        <taxon>Cellulomonadaceae</taxon>
        <taxon>Cellulomonas</taxon>
    </lineage>
</organism>
<reference evidence="2 3" key="1">
    <citation type="submission" date="2019-06" db="EMBL/GenBank/DDBJ databases">
        <title>Whole genome shotgun sequence of Cellulomonas uda NBRC 3747.</title>
        <authorList>
            <person name="Hosoyama A."/>
            <person name="Uohara A."/>
            <person name="Ohji S."/>
            <person name="Ichikawa N."/>
        </authorList>
    </citation>
    <scope>NUCLEOTIDE SEQUENCE [LARGE SCALE GENOMIC DNA]</scope>
    <source>
        <strain evidence="2 3">NBRC 3747</strain>
    </source>
</reference>
<proteinExistence type="predicted"/>
<feature type="region of interest" description="Disordered" evidence="1">
    <location>
        <begin position="214"/>
        <end position="237"/>
    </location>
</feature>